<dbReference type="InterPro" id="IPR005925">
    <property type="entry name" value="Agmatinase-rel"/>
</dbReference>
<dbReference type="Gene3D" id="3.40.800.10">
    <property type="entry name" value="Ureohydrolase domain"/>
    <property type="match status" value="1"/>
</dbReference>
<dbReference type="OrthoDB" id="9789727at2"/>
<feature type="binding site" evidence="4">
    <location>
        <position position="128"/>
    </location>
    <ligand>
        <name>Mn(2+)</name>
        <dbReference type="ChEBI" id="CHEBI:29035"/>
        <label>1</label>
    </ligand>
</feature>
<dbReference type="PROSITE" id="PS51409">
    <property type="entry name" value="ARGINASE_2"/>
    <property type="match status" value="1"/>
</dbReference>
<dbReference type="AlphaFoldDB" id="A0A3E0TWQ5"/>
<keyword evidence="2 4" id="KW-0479">Metal-binding</keyword>
<feature type="binding site" evidence="4">
    <location>
        <position position="105"/>
    </location>
    <ligand>
        <name>Mn(2+)</name>
        <dbReference type="ChEBI" id="CHEBI:29035"/>
        <label>1</label>
    </ligand>
</feature>
<dbReference type="PANTHER" id="PTHR11358">
    <property type="entry name" value="ARGINASE/AGMATINASE"/>
    <property type="match status" value="1"/>
</dbReference>
<dbReference type="GO" id="GO:0046872">
    <property type="term" value="F:metal ion binding"/>
    <property type="evidence" value="ECO:0007669"/>
    <property type="project" value="UniProtKB-KW"/>
</dbReference>
<dbReference type="GO" id="GO:0008783">
    <property type="term" value="F:agmatinase activity"/>
    <property type="evidence" value="ECO:0007669"/>
    <property type="project" value="UniProtKB-EC"/>
</dbReference>
<name>A0A3E0TWQ5_9GAMM</name>
<accession>A0A3E0TWQ5</accession>
<dbReference type="Pfam" id="PF00491">
    <property type="entry name" value="Arginase"/>
    <property type="match status" value="1"/>
</dbReference>
<evidence type="ECO:0000313" key="6">
    <source>
        <dbReference type="EMBL" id="REL29028.1"/>
    </source>
</evidence>
<evidence type="ECO:0000256" key="3">
    <source>
        <dbReference type="ARBA" id="ARBA00022801"/>
    </source>
</evidence>
<evidence type="ECO:0000256" key="1">
    <source>
        <dbReference type="ARBA" id="ARBA00009227"/>
    </source>
</evidence>
<dbReference type="EC" id="3.5.3.11" evidence="6"/>
<dbReference type="NCBIfam" id="TIGR01230">
    <property type="entry name" value="agmatinase"/>
    <property type="match status" value="1"/>
</dbReference>
<dbReference type="GO" id="GO:0033389">
    <property type="term" value="P:putrescine biosynthetic process from arginine, via agmatine"/>
    <property type="evidence" value="ECO:0007669"/>
    <property type="project" value="TreeGrafter"/>
</dbReference>
<proteinExistence type="inferred from homology"/>
<dbReference type="SUPFAM" id="SSF52768">
    <property type="entry name" value="Arginase/deacetylase"/>
    <property type="match status" value="1"/>
</dbReference>
<feature type="binding site" evidence="4">
    <location>
        <position position="208"/>
    </location>
    <ligand>
        <name>Mn(2+)</name>
        <dbReference type="ChEBI" id="CHEBI:29035"/>
        <label>1</label>
    </ligand>
</feature>
<comment type="cofactor">
    <cofactor evidence="4">
        <name>Mn(2+)</name>
        <dbReference type="ChEBI" id="CHEBI:29035"/>
    </cofactor>
    <text evidence="4">Binds 2 manganese ions per subunit.</text>
</comment>
<feature type="binding site" evidence="4">
    <location>
        <position position="130"/>
    </location>
    <ligand>
        <name>Mn(2+)</name>
        <dbReference type="ChEBI" id="CHEBI:29035"/>
        <label>1</label>
    </ligand>
</feature>
<organism evidence="6 7">
    <name type="scientific">Thalassotalea euphylliae</name>
    <dbReference type="NCBI Taxonomy" id="1655234"/>
    <lineage>
        <taxon>Bacteria</taxon>
        <taxon>Pseudomonadati</taxon>
        <taxon>Pseudomonadota</taxon>
        <taxon>Gammaproteobacteria</taxon>
        <taxon>Alteromonadales</taxon>
        <taxon>Colwelliaceae</taxon>
        <taxon>Thalassotalea</taxon>
    </lineage>
</organism>
<sequence length="282" mass="30517">MQSESLLSEFHSLALLGVPFDDNSSFEPGPAKAPAVIKNVLAHGSLNKGTELGVNLADNPQWQVVEDVSFLAGKSTPYGFNHDIEQAALAQLAAGNLCLSLGGDHSVSYPLLKAYAKYFPQLTILHIDAHSDLYDSFKSNPYSNACPFARVMEDGLCQRLVQVGIRTLNAHQIAQAEKFSVEMFEMRHWPLAKPLSFDTPVYLSLDIDGIDPAFAPGVSHREPGGLTTREVINLIHQIDAPLVGADIVEFNPNRDIDGVTAQVAAKLTKELAGKIIQSSLNG</sequence>
<dbReference type="InterPro" id="IPR020855">
    <property type="entry name" value="Ureohydrolase_Mn_BS"/>
</dbReference>
<gene>
    <name evidence="6" type="primary">speB</name>
    <name evidence="6" type="ORF">DXX93_18920</name>
</gene>
<protein>
    <submittedName>
        <fullName evidence="6">Agmatinase</fullName>
        <ecNumber evidence="6">3.5.3.11</ecNumber>
    </submittedName>
</protein>
<dbReference type="PIRSF" id="PIRSF036979">
    <property type="entry name" value="Arginase"/>
    <property type="match status" value="1"/>
</dbReference>
<comment type="caution">
    <text evidence="6">The sequence shown here is derived from an EMBL/GenBank/DDBJ whole genome shotgun (WGS) entry which is preliminary data.</text>
</comment>
<evidence type="ECO:0000256" key="4">
    <source>
        <dbReference type="PIRSR" id="PIRSR036979-1"/>
    </source>
</evidence>
<evidence type="ECO:0000313" key="7">
    <source>
        <dbReference type="Proteomes" id="UP000256478"/>
    </source>
</evidence>
<evidence type="ECO:0000256" key="2">
    <source>
        <dbReference type="ARBA" id="ARBA00022723"/>
    </source>
</evidence>
<feature type="binding site" evidence="4">
    <location>
        <position position="206"/>
    </location>
    <ligand>
        <name>Mn(2+)</name>
        <dbReference type="ChEBI" id="CHEBI:29035"/>
        <label>1</label>
    </ligand>
</feature>
<dbReference type="InterPro" id="IPR023696">
    <property type="entry name" value="Ureohydrolase_dom_sf"/>
</dbReference>
<dbReference type="EMBL" id="QUOU01000001">
    <property type="protein sequence ID" value="REL29028.1"/>
    <property type="molecule type" value="Genomic_DNA"/>
</dbReference>
<feature type="binding site" evidence="4">
    <location>
        <position position="132"/>
    </location>
    <ligand>
        <name>Mn(2+)</name>
        <dbReference type="ChEBI" id="CHEBI:29035"/>
        <label>1</label>
    </ligand>
</feature>
<dbReference type="Proteomes" id="UP000256478">
    <property type="component" value="Unassembled WGS sequence"/>
</dbReference>
<dbReference type="InterPro" id="IPR006035">
    <property type="entry name" value="Ureohydrolase"/>
</dbReference>
<keyword evidence="3 5" id="KW-0378">Hydrolase</keyword>
<evidence type="ECO:0000256" key="5">
    <source>
        <dbReference type="RuleBase" id="RU003684"/>
    </source>
</evidence>
<keyword evidence="4" id="KW-0464">Manganese</keyword>
<reference evidence="6 7" key="1">
    <citation type="submission" date="2018-08" db="EMBL/GenBank/DDBJ databases">
        <title>Thalassotalea euphylliae genome.</title>
        <authorList>
            <person name="Summers S."/>
            <person name="Rice S.A."/>
            <person name="Freckelton M.L."/>
            <person name="Nedved B.T."/>
            <person name="Hadfield M.G."/>
        </authorList>
    </citation>
    <scope>NUCLEOTIDE SEQUENCE [LARGE SCALE GENOMIC DNA]</scope>
    <source>
        <strain evidence="6 7">H1</strain>
    </source>
</reference>
<comment type="similarity">
    <text evidence="1">Belongs to the arginase family. Agmatinase subfamily.</text>
</comment>
<dbReference type="PROSITE" id="PS01053">
    <property type="entry name" value="ARGINASE_1"/>
    <property type="match status" value="1"/>
</dbReference>
<dbReference type="PANTHER" id="PTHR11358:SF26">
    <property type="entry name" value="GUANIDINO ACID HYDROLASE, MITOCHONDRIAL"/>
    <property type="match status" value="1"/>
</dbReference>